<accession>A0A4Z0W7K4</accession>
<keyword evidence="3" id="KW-1185">Reference proteome</keyword>
<reference evidence="2 3" key="1">
    <citation type="submission" date="2019-04" db="EMBL/GenBank/DDBJ databases">
        <title>Natronospirillum operosus gen. nov., sp. nov., a haloalkaliphilic satellite isolated from decaying biomass of laboratory culture of cyanobacterium Geitlerinema sp. and proposal of Natronospirillaceae fam. nov. and Saccharospirillaceae fam. nov.</title>
        <authorList>
            <person name="Kevbrin V."/>
            <person name="Boltyanskaya Y."/>
            <person name="Koziaeva V."/>
            <person name="Grouzdev D.S."/>
            <person name="Park M."/>
            <person name="Cho J."/>
        </authorList>
    </citation>
    <scope>NUCLEOTIDE SEQUENCE [LARGE SCALE GENOMIC DNA]</scope>
    <source>
        <strain evidence="2 3">G-116</strain>
    </source>
</reference>
<evidence type="ECO:0000313" key="2">
    <source>
        <dbReference type="EMBL" id="TGG91530.1"/>
    </source>
</evidence>
<gene>
    <name evidence="2" type="ORF">E4656_15995</name>
</gene>
<name>A0A4Z0W7K4_9GAMM</name>
<dbReference type="RefSeq" id="WP_135484314.1">
    <property type="nucleotide sequence ID" value="NZ_SRMF01000008.1"/>
</dbReference>
<dbReference type="InterPro" id="IPR058510">
    <property type="entry name" value="DUF8197"/>
</dbReference>
<protein>
    <submittedName>
        <fullName evidence="2">Uncharacterized protein</fullName>
    </submittedName>
</protein>
<dbReference type="Pfam" id="PF26620">
    <property type="entry name" value="DUF8197"/>
    <property type="match status" value="1"/>
</dbReference>
<feature type="compositionally biased region" description="Basic and acidic residues" evidence="1">
    <location>
        <begin position="16"/>
        <end position="29"/>
    </location>
</feature>
<dbReference type="Proteomes" id="UP000297475">
    <property type="component" value="Unassembled WGS sequence"/>
</dbReference>
<evidence type="ECO:0000313" key="3">
    <source>
        <dbReference type="Proteomes" id="UP000297475"/>
    </source>
</evidence>
<dbReference type="OrthoDB" id="6198932at2"/>
<dbReference type="EMBL" id="SRMF01000008">
    <property type="protein sequence ID" value="TGG91530.1"/>
    <property type="molecule type" value="Genomic_DNA"/>
</dbReference>
<comment type="caution">
    <text evidence="2">The sequence shown here is derived from an EMBL/GenBank/DDBJ whole genome shotgun (WGS) entry which is preliminary data.</text>
</comment>
<dbReference type="InterPro" id="IPR058059">
    <property type="entry name" value="PA3496-like"/>
</dbReference>
<dbReference type="AlphaFoldDB" id="A0A4Z0W7K4"/>
<dbReference type="NCBIfam" id="NF046101">
    <property type="entry name" value="PA3496_fam"/>
    <property type="match status" value="1"/>
</dbReference>
<feature type="region of interest" description="Disordered" evidence="1">
    <location>
        <begin position="16"/>
        <end position="40"/>
    </location>
</feature>
<proteinExistence type="predicted"/>
<organism evidence="2 3">
    <name type="scientific">Natronospirillum operosum</name>
    <dbReference type="NCBI Taxonomy" id="2759953"/>
    <lineage>
        <taxon>Bacteria</taxon>
        <taxon>Pseudomonadati</taxon>
        <taxon>Pseudomonadota</taxon>
        <taxon>Gammaproteobacteria</taxon>
        <taxon>Oceanospirillales</taxon>
        <taxon>Natronospirillaceae</taxon>
        <taxon>Natronospirillum</taxon>
    </lineage>
</organism>
<evidence type="ECO:0000256" key="1">
    <source>
        <dbReference type="SAM" id="MobiDB-lite"/>
    </source>
</evidence>
<sequence>MSMNLFEVELANLEDDQLHKATESSENKRQNNHRKLAARRAVEDHLERQRLREELDDWDLELL</sequence>